<feature type="compositionally biased region" description="Low complexity" evidence="1">
    <location>
        <begin position="15"/>
        <end position="35"/>
    </location>
</feature>
<dbReference type="AlphaFoldDB" id="A0A6S7L338"/>
<evidence type="ECO:0000313" key="3">
    <source>
        <dbReference type="Proteomes" id="UP001152795"/>
    </source>
</evidence>
<organism evidence="2 3">
    <name type="scientific">Paramuricea clavata</name>
    <name type="common">Red gorgonian</name>
    <name type="synonym">Violescent sea-whip</name>
    <dbReference type="NCBI Taxonomy" id="317549"/>
    <lineage>
        <taxon>Eukaryota</taxon>
        <taxon>Metazoa</taxon>
        <taxon>Cnidaria</taxon>
        <taxon>Anthozoa</taxon>
        <taxon>Octocorallia</taxon>
        <taxon>Malacalcyonacea</taxon>
        <taxon>Plexauridae</taxon>
        <taxon>Paramuricea</taxon>
    </lineage>
</organism>
<protein>
    <submittedName>
        <fullName evidence="2">Uncharacterized protein</fullName>
    </submittedName>
</protein>
<dbReference type="EMBL" id="CACRXK020018677">
    <property type="protein sequence ID" value="CAB4032762.1"/>
    <property type="molecule type" value="Genomic_DNA"/>
</dbReference>
<dbReference type="Proteomes" id="UP001152795">
    <property type="component" value="Unassembled WGS sequence"/>
</dbReference>
<feature type="region of interest" description="Disordered" evidence="1">
    <location>
        <begin position="1"/>
        <end position="50"/>
    </location>
</feature>
<feature type="compositionally biased region" description="Basic residues" evidence="1">
    <location>
        <begin position="1"/>
        <end position="14"/>
    </location>
</feature>
<keyword evidence="3" id="KW-1185">Reference proteome</keyword>
<reference evidence="2" key="1">
    <citation type="submission" date="2020-04" db="EMBL/GenBank/DDBJ databases">
        <authorList>
            <person name="Alioto T."/>
            <person name="Alioto T."/>
            <person name="Gomez Garrido J."/>
        </authorList>
    </citation>
    <scope>NUCLEOTIDE SEQUENCE</scope>
    <source>
        <strain evidence="2">A484AB</strain>
    </source>
</reference>
<accession>A0A6S7L338</accession>
<gene>
    <name evidence="2" type="ORF">PACLA_8A084384</name>
</gene>
<evidence type="ECO:0000313" key="2">
    <source>
        <dbReference type="EMBL" id="CAB4032762.1"/>
    </source>
</evidence>
<name>A0A6S7L338_PARCT</name>
<sequence length="84" mass="9183">CKHFPMKGMCRKPRPTGQPSGRSRPSGRPSGGPHPSGRPHPTDDPVDLTQVELPHQPMCNQPLSSMNLAKKKDPILVVVIDKKV</sequence>
<proteinExistence type="predicted"/>
<comment type="caution">
    <text evidence="2">The sequence shown here is derived from an EMBL/GenBank/DDBJ whole genome shotgun (WGS) entry which is preliminary data.</text>
</comment>
<feature type="non-terminal residue" evidence="2">
    <location>
        <position position="84"/>
    </location>
</feature>
<evidence type="ECO:0000256" key="1">
    <source>
        <dbReference type="SAM" id="MobiDB-lite"/>
    </source>
</evidence>